<feature type="compositionally biased region" description="Basic and acidic residues" evidence="1">
    <location>
        <begin position="484"/>
        <end position="498"/>
    </location>
</feature>
<comment type="caution">
    <text evidence="2">The sequence shown here is derived from an EMBL/GenBank/DDBJ whole genome shotgun (WGS) entry which is preliminary data.</text>
</comment>
<accession>A0AA38UI31</accession>
<feature type="compositionally biased region" description="Polar residues" evidence="1">
    <location>
        <begin position="470"/>
        <end position="479"/>
    </location>
</feature>
<name>A0AA38UI31_9AGAR</name>
<gene>
    <name evidence="2" type="ORF">F5878DRAFT_707885</name>
</gene>
<protein>
    <submittedName>
        <fullName evidence="2">Uncharacterized protein</fullName>
    </submittedName>
</protein>
<dbReference type="AlphaFoldDB" id="A0AA38UI31"/>
<sequence>MTRAVRESLLHPHGIPGQSSLEYQECRRPLTLMKISSHHVRRHSYDDSESSLCNNSRRQLRYARAERSLLISFHAHVDAAAPSNDSVTPSLQVQLRLLNQAASRLTAQATDIRIRMDAASQGVLQCHSGCDTERYKQALIEKWKDERSLERIQDEVKRVEAVIASISTKSSTRPASVPKPGSRRQENLVRFLQSTSSRPRSRRLRLHPRSSTAYDTHYTHAPRRMTLTDVKPICARPWSVTDAFTKKYVHPKTVTLAVGTRLEVSTSSQTFADSNRGLRLPQSGALSDIAEGESLLALENGENVEPAEARTPSSMTISVLCHTDCTESLNGADTTVGVTANAKVDETMTASCGHLTDYTSISEDNDKGTATIFSYSPHHLNFENIQLEVEIPIYAQDLFAILDRIGSEFENHRPVENAYSLGTTTSSSSSKPSPPTPEKQHKHSSLPPPSAFLTPPRRLSRSSGSLKGRNSTLKPSVSLGNLHPDSRTTKSPLERERSSLLSIPESSSMLSLSSSQISLAPPKLELDGHSALTVTSPAPGTSTERNVNVVSGEGSDNSDSTPPRPSSTVKRLKRRLSSRLSLAMFGSPTKTTSG</sequence>
<evidence type="ECO:0000313" key="2">
    <source>
        <dbReference type="EMBL" id="KAJ3841831.1"/>
    </source>
</evidence>
<dbReference type="Proteomes" id="UP001163846">
    <property type="component" value="Unassembled WGS sequence"/>
</dbReference>
<feature type="compositionally biased region" description="Basic residues" evidence="1">
    <location>
        <begin position="199"/>
        <end position="208"/>
    </location>
</feature>
<feature type="region of interest" description="Disordered" evidence="1">
    <location>
        <begin position="533"/>
        <end position="579"/>
    </location>
</feature>
<evidence type="ECO:0000313" key="3">
    <source>
        <dbReference type="Proteomes" id="UP001163846"/>
    </source>
</evidence>
<dbReference type="EMBL" id="MU806026">
    <property type="protein sequence ID" value="KAJ3841831.1"/>
    <property type="molecule type" value="Genomic_DNA"/>
</dbReference>
<feature type="compositionally biased region" description="Polar residues" evidence="1">
    <location>
        <begin position="533"/>
        <end position="569"/>
    </location>
</feature>
<keyword evidence="3" id="KW-1185">Reference proteome</keyword>
<feature type="region of interest" description="Disordered" evidence="1">
    <location>
        <begin position="194"/>
        <end position="216"/>
    </location>
</feature>
<proteinExistence type="predicted"/>
<reference evidence="2" key="1">
    <citation type="submission" date="2022-08" db="EMBL/GenBank/DDBJ databases">
        <authorList>
            <consortium name="DOE Joint Genome Institute"/>
            <person name="Min B."/>
            <person name="Riley R."/>
            <person name="Sierra-Patev S."/>
            <person name="Naranjo-Ortiz M."/>
            <person name="Looney B."/>
            <person name="Konkel Z."/>
            <person name="Slot J.C."/>
            <person name="Sakamoto Y."/>
            <person name="Steenwyk J.L."/>
            <person name="Rokas A."/>
            <person name="Carro J."/>
            <person name="Camarero S."/>
            <person name="Ferreira P."/>
            <person name="Molpeceres G."/>
            <person name="Ruiz-Duenas F.J."/>
            <person name="Serrano A."/>
            <person name="Henrissat B."/>
            <person name="Drula E."/>
            <person name="Hughes K.W."/>
            <person name="Mata J.L."/>
            <person name="Ishikawa N.K."/>
            <person name="Vargas-Isla R."/>
            <person name="Ushijima S."/>
            <person name="Smith C.A."/>
            <person name="Ahrendt S."/>
            <person name="Andreopoulos W."/>
            <person name="He G."/>
            <person name="Labutti K."/>
            <person name="Lipzen A."/>
            <person name="Ng V."/>
            <person name="Sandor L."/>
            <person name="Barry K."/>
            <person name="Martinez A.T."/>
            <person name="Xiao Y."/>
            <person name="Gibbons J.G."/>
            <person name="Terashima K."/>
            <person name="Hibbett D.S."/>
            <person name="Grigoriev I.V."/>
        </authorList>
    </citation>
    <scope>NUCLEOTIDE SEQUENCE</scope>
    <source>
        <strain evidence="2">TFB9207</strain>
    </source>
</reference>
<evidence type="ECO:0000256" key="1">
    <source>
        <dbReference type="SAM" id="MobiDB-lite"/>
    </source>
</evidence>
<organism evidence="2 3">
    <name type="scientific">Lentinula raphanica</name>
    <dbReference type="NCBI Taxonomy" id="153919"/>
    <lineage>
        <taxon>Eukaryota</taxon>
        <taxon>Fungi</taxon>
        <taxon>Dikarya</taxon>
        <taxon>Basidiomycota</taxon>
        <taxon>Agaricomycotina</taxon>
        <taxon>Agaricomycetes</taxon>
        <taxon>Agaricomycetidae</taxon>
        <taxon>Agaricales</taxon>
        <taxon>Marasmiineae</taxon>
        <taxon>Omphalotaceae</taxon>
        <taxon>Lentinula</taxon>
    </lineage>
</organism>
<feature type="region of interest" description="Disordered" evidence="1">
    <location>
        <begin position="419"/>
        <end position="498"/>
    </location>
</feature>